<dbReference type="EMBL" id="LBOV01000011">
    <property type="protein sequence ID" value="KKP43766.1"/>
    <property type="molecule type" value="Genomic_DNA"/>
</dbReference>
<reference evidence="1 2" key="1">
    <citation type="journal article" date="2015" name="Nature">
        <title>rRNA introns, odd ribosomes, and small enigmatic genomes across a large radiation of phyla.</title>
        <authorList>
            <person name="Brown C.T."/>
            <person name="Hug L.A."/>
            <person name="Thomas B.C."/>
            <person name="Sharon I."/>
            <person name="Castelle C.J."/>
            <person name="Singh A."/>
            <person name="Wilkins M.J."/>
            <person name="Williams K.H."/>
            <person name="Banfield J.F."/>
        </authorList>
    </citation>
    <scope>NUCLEOTIDE SEQUENCE [LARGE SCALE GENOMIC DNA]</scope>
</reference>
<evidence type="ECO:0000313" key="2">
    <source>
        <dbReference type="Proteomes" id="UP000034302"/>
    </source>
</evidence>
<accession>A0A0F9ZXQ2</accession>
<sequence>MEKKLYKNNLEVYNSTYNDDFVKKFFNKKLFQENFPLKESDFRDYLKKRGIIQSLEVSVIKQVEDSFFPLFIYIPPLIKDSFIKFYDKEKQEHFLVRKNKYNSDIHGPKKGTKTESYYSPRLTFSRDMKWRSVSKYITTTEKTEIRNQEPRLKEDGEAIYYYMNYDVILFDLIQNKKYMPITQYYEIRKVLIKIQRYFYPASQSNGRIVVTTGDYNENIKLLNNSKPEDIDVDNIELARAYKLLANRAEELMGNTLQLWKNIAVLQRRELTGITRLGIDYLEWSLMLKKCLEFKTGHEILDIDEIGSLSESFIVKTDPMKMEGYFVSRRNFRNRMFGEDYHSIYSRRLYYMSNELDINFLPNLKVYTEGETEIFLLGIILNLLYGYTKDRNLGIVFENVQGATKFLSVEKHLLEIRNTLNKIASEERIEITSENNRKLLKKQINSFNKKYKNFTYAQLQNKINSDLNDWQIIPYFLFDKEGTIKEFLDWSKISVNSTDYNIPSFLTSFSYRRSGPYKGNSIELANFTNKEITLAIEKTLNVKVPEIEIQELRDNHSSLRLLKKYGDKLKNSKTSRLFCDELSLILQKKTYNELRKLPLTRTANNIFLLSQRNFRPTDKVSLEKKFKTLQEAFDKNTSWITD</sequence>
<name>A0A0F9ZXQ2_9BACT</name>
<organism evidence="1 2">
    <name type="scientific">candidate division WS6 bacterium GW2011_GWC1_33_20</name>
    <dbReference type="NCBI Taxonomy" id="1619089"/>
    <lineage>
        <taxon>Bacteria</taxon>
        <taxon>Candidatus Dojkabacteria</taxon>
    </lineage>
</organism>
<gene>
    <name evidence="1" type="ORF">UR34_C0011G0020</name>
</gene>
<dbReference type="Proteomes" id="UP000034302">
    <property type="component" value="Unassembled WGS sequence"/>
</dbReference>
<proteinExistence type="predicted"/>
<dbReference type="AlphaFoldDB" id="A0A0F9ZXQ2"/>
<protein>
    <submittedName>
        <fullName evidence="1">Uncharacterized protein</fullName>
    </submittedName>
</protein>
<comment type="caution">
    <text evidence="1">The sequence shown here is derived from an EMBL/GenBank/DDBJ whole genome shotgun (WGS) entry which is preliminary data.</text>
</comment>
<evidence type="ECO:0000313" key="1">
    <source>
        <dbReference type="EMBL" id="KKP43766.1"/>
    </source>
</evidence>